<organism evidence="2 3">
    <name type="scientific">Sphaerobolus stellatus (strain SS14)</name>
    <dbReference type="NCBI Taxonomy" id="990650"/>
    <lineage>
        <taxon>Eukaryota</taxon>
        <taxon>Fungi</taxon>
        <taxon>Dikarya</taxon>
        <taxon>Basidiomycota</taxon>
        <taxon>Agaricomycotina</taxon>
        <taxon>Agaricomycetes</taxon>
        <taxon>Phallomycetidae</taxon>
        <taxon>Geastrales</taxon>
        <taxon>Sphaerobolaceae</taxon>
        <taxon>Sphaerobolus</taxon>
    </lineage>
</organism>
<dbReference type="AlphaFoldDB" id="A0A0C9UEH3"/>
<keyword evidence="3" id="KW-1185">Reference proteome</keyword>
<feature type="region of interest" description="Disordered" evidence="1">
    <location>
        <begin position="71"/>
        <end position="106"/>
    </location>
</feature>
<reference evidence="2 3" key="1">
    <citation type="submission" date="2014-06" db="EMBL/GenBank/DDBJ databases">
        <title>Evolutionary Origins and Diversification of the Mycorrhizal Mutualists.</title>
        <authorList>
            <consortium name="DOE Joint Genome Institute"/>
            <consortium name="Mycorrhizal Genomics Consortium"/>
            <person name="Kohler A."/>
            <person name="Kuo A."/>
            <person name="Nagy L.G."/>
            <person name="Floudas D."/>
            <person name="Copeland A."/>
            <person name="Barry K.W."/>
            <person name="Cichocki N."/>
            <person name="Veneault-Fourrey C."/>
            <person name="LaButti K."/>
            <person name="Lindquist E.A."/>
            <person name="Lipzen A."/>
            <person name="Lundell T."/>
            <person name="Morin E."/>
            <person name="Murat C."/>
            <person name="Riley R."/>
            <person name="Ohm R."/>
            <person name="Sun H."/>
            <person name="Tunlid A."/>
            <person name="Henrissat B."/>
            <person name="Grigoriev I.V."/>
            <person name="Hibbett D.S."/>
            <person name="Martin F."/>
        </authorList>
    </citation>
    <scope>NUCLEOTIDE SEQUENCE [LARGE SCALE GENOMIC DNA]</scope>
    <source>
        <strain evidence="2 3">SS14</strain>
    </source>
</reference>
<evidence type="ECO:0000256" key="1">
    <source>
        <dbReference type="SAM" id="MobiDB-lite"/>
    </source>
</evidence>
<dbReference type="EMBL" id="KN837137">
    <property type="protein sequence ID" value="KIJ41378.1"/>
    <property type="molecule type" value="Genomic_DNA"/>
</dbReference>
<accession>A0A0C9UEH3</accession>
<gene>
    <name evidence="2" type="ORF">M422DRAFT_255569</name>
</gene>
<sequence length="106" mass="11773">MPLLGFGLAEVIPALFDDIISYSYLLQPKEKVAGVLVAACKAQPYFKRFIDDWATITIMKQALHNFKHNPKCSQQVDIDGNPDDEDSAGEEEELGNEEDSEEDLAA</sequence>
<evidence type="ECO:0000313" key="3">
    <source>
        <dbReference type="Proteomes" id="UP000054279"/>
    </source>
</evidence>
<dbReference type="HOGENOM" id="CLU_2224884_0_0_1"/>
<evidence type="ECO:0000313" key="2">
    <source>
        <dbReference type="EMBL" id="KIJ41378.1"/>
    </source>
</evidence>
<feature type="compositionally biased region" description="Acidic residues" evidence="1">
    <location>
        <begin position="80"/>
        <end position="106"/>
    </location>
</feature>
<protein>
    <submittedName>
        <fullName evidence="2">Uncharacterized protein</fullName>
    </submittedName>
</protein>
<dbReference type="Proteomes" id="UP000054279">
    <property type="component" value="Unassembled WGS sequence"/>
</dbReference>
<proteinExistence type="predicted"/>
<name>A0A0C9UEH3_SPHS4</name>